<evidence type="ECO:0000313" key="2">
    <source>
        <dbReference type="Proteomes" id="UP000298663"/>
    </source>
</evidence>
<reference evidence="1 2" key="1">
    <citation type="journal article" date="2015" name="Genome Biol.">
        <title>Comparative genomics of Steinernema reveals deeply conserved gene regulatory networks.</title>
        <authorList>
            <person name="Dillman A.R."/>
            <person name="Macchietto M."/>
            <person name="Porter C.F."/>
            <person name="Rogers A."/>
            <person name="Williams B."/>
            <person name="Antoshechkin I."/>
            <person name="Lee M.M."/>
            <person name="Goodwin Z."/>
            <person name="Lu X."/>
            <person name="Lewis E.E."/>
            <person name="Goodrich-Blair H."/>
            <person name="Stock S.P."/>
            <person name="Adams B.J."/>
            <person name="Sternberg P.W."/>
            <person name="Mortazavi A."/>
        </authorList>
    </citation>
    <scope>NUCLEOTIDE SEQUENCE [LARGE SCALE GENOMIC DNA]</scope>
    <source>
        <strain evidence="1 2">ALL</strain>
    </source>
</reference>
<organism evidence="1 2">
    <name type="scientific">Steinernema carpocapsae</name>
    <name type="common">Entomopathogenic nematode</name>
    <dbReference type="NCBI Taxonomy" id="34508"/>
    <lineage>
        <taxon>Eukaryota</taxon>
        <taxon>Metazoa</taxon>
        <taxon>Ecdysozoa</taxon>
        <taxon>Nematoda</taxon>
        <taxon>Chromadorea</taxon>
        <taxon>Rhabditida</taxon>
        <taxon>Tylenchina</taxon>
        <taxon>Panagrolaimomorpha</taxon>
        <taxon>Strongyloidoidea</taxon>
        <taxon>Steinernematidae</taxon>
        <taxon>Steinernema</taxon>
    </lineage>
</organism>
<comment type="caution">
    <text evidence="1">The sequence shown here is derived from an EMBL/GenBank/DDBJ whole genome shotgun (WGS) entry which is preliminary data.</text>
</comment>
<accession>A0A4U5NDG8</accession>
<reference evidence="1 2" key="2">
    <citation type="journal article" date="2019" name="G3 (Bethesda)">
        <title>Hybrid Assembly of the Genome of the Entomopathogenic Nematode Steinernema carpocapsae Identifies the X-Chromosome.</title>
        <authorList>
            <person name="Serra L."/>
            <person name="Macchietto M."/>
            <person name="Macias-Munoz A."/>
            <person name="McGill C.J."/>
            <person name="Rodriguez I.M."/>
            <person name="Rodriguez B."/>
            <person name="Murad R."/>
            <person name="Mortazavi A."/>
        </authorList>
    </citation>
    <scope>NUCLEOTIDE SEQUENCE [LARGE SCALE GENOMIC DNA]</scope>
    <source>
        <strain evidence="1 2">ALL</strain>
    </source>
</reference>
<dbReference type="EMBL" id="AZBU02000004">
    <property type="protein sequence ID" value="TKR81017.1"/>
    <property type="molecule type" value="Genomic_DNA"/>
</dbReference>
<keyword evidence="2" id="KW-1185">Reference proteome</keyword>
<name>A0A4U5NDG8_STECR</name>
<sequence length="149" mass="16913">MLPHKTCKCKGNLSYHAILFSDLPNPARRRSYLISSVIRRRRFDSNRHLLVAVPLKAENPSIVVITGSGSYQWMEPPLVLRVRCSPSAYFAFRRAQRRHAGFLDIFKTLEGKVRSQEPGLHLQSAPRSASRFCLPIGFVAVSWLRVAPI</sequence>
<proteinExistence type="predicted"/>
<dbReference type="AlphaFoldDB" id="A0A4U5NDG8"/>
<gene>
    <name evidence="1" type="ORF">L596_014965</name>
</gene>
<protein>
    <submittedName>
        <fullName evidence="1">Uncharacterized protein</fullName>
    </submittedName>
</protein>
<dbReference type="Proteomes" id="UP000298663">
    <property type="component" value="Unassembled WGS sequence"/>
</dbReference>
<evidence type="ECO:0000313" key="1">
    <source>
        <dbReference type="EMBL" id="TKR81017.1"/>
    </source>
</evidence>